<keyword evidence="2" id="KW-1185">Reference proteome</keyword>
<accession>A0A0D0A2N2</accession>
<reference evidence="2" key="2">
    <citation type="submission" date="2015-01" db="EMBL/GenBank/DDBJ databases">
        <title>Evolutionary Origins and Diversification of the Mycorrhizal Mutualists.</title>
        <authorList>
            <consortium name="DOE Joint Genome Institute"/>
            <consortium name="Mycorrhizal Genomics Consortium"/>
            <person name="Kohler A."/>
            <person name="Kuo A."/>
            <person name="Nagy L.G."/>
            <person name="Floudas D."/>
            <person name="Copeland A."/>
            <person name="Barry K.W."/>
            <person name="Cichocki N."/>
            <person name="Veneault-Fourrey C."/>
            <person name="LaButti K."/>
            <person name="Lindquist E.A."/>
            <person name="Lipzen A."/>
            <person name="Lundell T."/>
            <person name="Morin E."/>
            <person name="Murat C."/>
            <person name="Riley R."/>
            <person name="Ohm R."/>
            <person name="Sun H."/>
            <person name="Tunlid A."/>
            <person name="Henrissat B."/>
            <person name="Grigoriev I.V."/>
            <person name="Hibbett D.S."/>
            <person name="Martin F."/>
        </authorList>
    </citation>
    <scope>NUCLEOTIDE SEQUENCE [LARGE SCALE GENOMIC DNA]</scope>
    <source>
        <strain evidence="2">UH-Slu-Lm8-n1</strain>
    </source>
</reference>
<gene>
    <name evidence="1" type="ORF">CY34DRAFT_156110</name>
</gene>
<dbReference type="HOGENOM" id="CLU_2997989_0_0_1"/>
<evidence type="ECO:0000313" key="2">
    <source>
        <dbReference type="Proteomes" id="UP000054485"/>
    </source>
</evidence>
<reference evidence="1 2" key="1">
    <citation type="submission" date="2014-04" db="EMBL/GenBank/DDBJ databases">
        <authorList>
            <consortium name="DOE Joint Genome Institute"/>
            <person name="Kuo A."/>
            <person name="Ruytinx J."/>
            <person name="Rineau F."/>
            <person name="Colpaert J."/>
            <person name="Kohler A."/>
            <person name="Nagy L.G."/>
            <person name="Floudas D."/>
            <person name="Copeland A."/>
            <person name="Barry K.W."/>
            <person name="Cichocki N."/>
            <person name="Veneault-Fourrey C."/>
            <person name="LaButti K."/>
            <person name="Lindquist E.A."/>
            <person name="Lipzen A."/>
            <person name="Lundell T."/>
            <person name="Morin E."/>
            <person name="Murat C."/>
            <person name="Sun H."/>
            <person name="Tunlid A."/>
            <person name="Henrissat B."/>
            <person name="Grigoriev I.V."/>
            <person name="Hibbett D.S."/>
            <person name="Martin F."/>
            <person name="Nordberg H.P."/>
            <person name="Cantor M.N."/>
            <person name="Hua S.X."/>
        </authorList>
    </citation>
    <scope>NUCLEOTIDE SEQUENCE [LARGE SCALE GENOMIC DNA]</scope>
    <source>
        <strain evidence="1 2">UH-Slu-Lm8-n1</strain>
    </source>
</reference>
<evidence type="ECO:0000313" key="1">
    <source>
        <dbReference type="EMBL" id="KIK32414.1"/>
    </source>
</evidence>
<dbReference type="Proteomes" id="UP000054485">
    <property type="component" value="Unassembled WGS sequence"/>
</dbReference>
<name>A0A0D0A2N2_9AGAM</name>
<sequence length="57" mass="6390">MAYFVKHYTLTTSRQNMRQNPAGSLTPEHIIETHINLQICPNKCRFGPGVGISAYSP</sequence>
<dbReference type="InParanoid" id="A0A0D0A2N2"/>
<proteinExistence type="predicted"/>
<organism evidence="1 2">
    <name type="scientific">Suillus luteus UH-Slu-Lm8-n1</name>
    <dbReference type="NCBI Taxonomy" id="930992"/>
    <lineage>
        <taxon>Eukaryota</taxon>
        <taxon>Fungi</taxon>
        <taxon>Dikarya</taxon>
        <taxon>Basidiomycota</taxon>
        <taxon>Agaricomycotina</taxon>
        <taxon>Agaricomycetes</taxon>
        <taxon>Agaricomycetidae</taxon>
        <taxon>Boletales</taxon>
        <taxon>Suillineae</taxon>
        <taxon>Suillaceae</taxon>
        <taxon>Suillus</taxon>
    </lineage>
</organism>
<dbReference type="AlphaFoldDB" id="A0A0D0A2N2"/>
<dbReference type="EMBL" id="KN836252">
    <property type="protein sequence ID" value="KIK32414.1"/>
    <property type="molecule type" value="Genomic_DNA"/>
</dbReference>
<protein>
    <submittedName>
        <fullName evidence="1">Uncharacterized protein</fullName>
    </submittedName>
</protein>